<dbReference type="Proteomes" id="UP000335636">
    <property type="component" value="Unassembled WGS sequence"/>
</dbReference>
<organism evidence="2 3">
    <name type="scientific">Marmota monax</name>
    <name type="common">Woodchuck</name>
    <dbReference type="NCBI Taxonomy" id="9995"/>
    <lineage>
        <taxon>Eukaryota</taxon>
        <taxon>Metazoa</taxon>
        <taxon>Chordata</taxon>
        <taxon>Craniata</taxon>
        <taxon>Vertebrata</taxon>
        <taxon>Euteleostomi</taxon>
        <taxon>Mammalia</taxon>
        <taxon>Eutheria</taxon>
        <taxon>Euarchontoglires</taxon>
        <taxon>Glires</taxon>
        <taxon>Rodentia</taxon>
        <taxon>Sciuromorpha</taxon>
        <taxon>Sciuridae</taxon>
        <taxon>Xerinae</taxon>
        <taxon>Marmotini</taxon>
        <taxon>Marmota</taxon>
    </lineage>
</organism>
<feature type="non-terminal residue" evidence="2">
    <location>
        <position position="156"/>
    </location>
</feature>
<feature type="compositionally biased region" description="Polar residues" evidence="1">
    <location>
        <begin position="70"/>
        <end position="82"/>
    </location>
</feature>
<protein>
    <submittedName>
        <fullName evidence="2">Uncharacterized protein</fullName>
    </submittedName>
</protein>
<feature type="region of interest" description="Disordered" evidence="1">
    <location>
        <begin position="136"/>
        <end position="156"/>
    </location>
</feature>
<feature type="compositionally biased region" description="Polar residues" evidence="1">
    <location>
        <begin position="144"/>
        <end position="156"/>
    </location>
</feature>
<evidence type="ECO:0000313" key="2">
    <source>
        <dbReference type="EMBL" id="VTJ79163.1"/>
    </source>
</evidence>
<gene>
    <name evidence="2" type="ORF">MONAX_5E022901</name>
</gene>
<feature type="region of interest" description="Disordered" evidence="1">
    <location>
        <begin position="68"/>
        <end position="88"/>
    </location>
</feature>
<feature type="non-terminal residue" evidence="2">
    <location>
        <position position="1"/>
    </location>
</feature>
<keyword evidence="3" id="KW-1185">Reference proteome</keyword>
<name>A0A5E4CBE0_MARMO</name>
<evidence type="ECO:0000313" key="3">
    <source>
        <dbReference type="Proteomes" id="UP000335636"/>
    </source>
</evidence>
<evidence type="ECO:0000256" key="1">
    <source>
        <dbReference type="SAM" id="MobiDB-lite"/>
    </source>
</evidence>
<accession>A0A5E4CBE0</accession>
<sequence length="156" mass="16368">NLLLSERTPSAGRPSSGSRNRPGPGLGSLRRLLLGPCSYQSIHQALSGRVPAPGTEPAGAASWSLLLSEHTPSTERPSSGSRNCPGPGLRARGNCFSVRVLLRAGQDSPVALVAQQGERNAAIRIVYQHGRDLMSSESGGGENFINTSGNRNSWSP</sequence>
<reference evidence="2" key="1">
    <citation type="submission" date="2019-04" db="EMBL/GenBank/DDBJ databases">
        <authorList>
            <person name="Alioto T."/>
            <person name="Alioto T."/>
        </authorList>
    </citation>
    <scope>NUCLEOTIDE SEQUENCE [LARGE SCALE GENOMIC DNA]</scope>
</reference>
<proteinExistence type="predicted"/>
<comment type="caution">
    <text evidence="2">The sequence shown here is derived from an EMBL/GenBank/DDBJ whole genome shotgun (WGS) entry which is preliminary data.</text>
</comment>
<dbReference type="EMBL" id="CABDUW010001156">
    <property type="protein sequence ID" value="VTJ79163.1"/>
    <property type="molecule type" value="Genomic_DNA"/>
</dbReference>
<dbReference type="AlphaFoldDB" id="A0A5E4CBE0"/>
<feature type="region of interest" description="Disordered" evidence="1">
    <location>
        <begin position="1"/>
        <end position="27"/>
    </location>
</feature>